<comment type="pathway">
    <text evidence="1">Phytoalexin biosynthesis; 3,4',5-trihydroxystilbene biosynthesis; 3,4',5-trihydroxystilbene from trans-4-coumarate: step 1/2.</text>
</comment>
<dbReference type="Pfam" id="PF13193">
    <property type="entry name" value="AMP-binding_C"/>
    <property type="match status" value="1"/>
</dbReference>
<feature type="domain" description="AMP-binding enzyme C-terminal" evidence="6">
    <location>
        <begin position="446"/>
        <end position="520"/>
    </location>
</feature>
<evidence type="ECO:0000313" key="7">
    <source>
        <dbReference type="EMBL" id="PSS00425.1"/>
    </source>
</evidence>
<evidence type="ECO:0000256" key="3">
    <source>
        <dbReference type="ARBA" id="ARBA00022598"/>
    </source>
</evidence>
<dbReference type="UniPathway" id="UPA00372">
    <property type="reaction ID" value="UER00547"/>
</dbReference>
<feature type="domain" description="AMP-dependent synthetase/ligase" evidence="5">
    <location>
        <begin position="20"/>
        <end position="395"/>
    </location>
</feature>
<dbReference type="STRING" id="1590841.A0A2R6Q203"/>
<dbReference type="InParanoid" id="A0A2R6Q203"/>
<comment type="caution">
    <text evidence="7">The sequence shown here is derived from an EMBL/GenBank/DDBJ whole genome shotgun (WGS) entry which is preliminary data.</text>
</comment>
<dbReference type="EMBL" id="NKQK01000021">
    <property type="protein sequence ID" value="PSS00425.1"/>
    <property type="molecule type" value="Genomic_DNA"/>
</dbReference>
<dbReference type="SUPFAM" id="SSF56801">
    <property type="entry name" value="Acetyl-CoA synthetase-like"/>
    <property type="match status" value="1"/>
</dbReference>
<evidence type="ECO:0000259" key="5">
    <source>
        <dbReference type="Pfam" id="PF00501"/>
    </source>
</evidence>
<proteinExistence type="inferred from homology"/>
<keyword evidence="8" id="KW-1185">Reference proteome</keyword>
<dbReference type="OMA" id="LEPCKIM"/>
<evidence type="ECO:0000256" key="2">
    <source>
        <dbReference type="ARBA" id="ARBA00006432"/>
    </source>
</evidence>
<dbReference type="AlphaFoldDB" id="A0A2R6Q203"/>
<dbReference type="PANTHER" id="PTHR43859">
    <property type="entry name" value="ACYL-ACTIVATING ENZYME"/>
    <property type="match status" value="1"/>
</dbReference>
<dbReference type="InterPro" id="IPR000873">
    <property type="entry name" value="AMP-dep_synth/lig_dom"/>
</dbReference>
<dbReference type="GO" id="GO:0009698">
    <property type="term" value="P:phenylpropanoid metabolic process"/>
    <property type="evidence" value="ECO:0007669"/>
    <property type="project" value="UniProtKB-KW"/>
</dbReference>
<dbReference type="Pfam" id="PF00501">
    <property type="entry name" value="AMP-binding"/>
    <property type="match status" value="1"/>
</dbReference>
<dbReference type="InterPro" id="IPR045851">
    <property type="entry name" value="AMP-bd_C_sf"/>
</dbReference>
<name>A0A2R6Q203_ACTCC</name>
<dbReference type="Gene3D" id="3.30.300.30">
    <property type="match status" value="1"/>
</dbReference>
<dbReference type="Gramene" id="PSS00425">
    <property type="protein sequence ID" value="PSS00425"/>
    <property type="gene ID" value="CEY00_Acc24394"/>
</dbReference>
<evidence type="ECO:0000313" key="8">
    <source>
        <dbReference type="Proteomes" id="UP000241394"/>
    </source>
</evidence>
<organism evidence="7 8">
    <name type="scientific">Actinidia chinensis var. chinensis</name>
    <name type="common">Chinese soft-hair kiwi</name>
    <dbReference type="NCBI Taxonomy" id="1590841"/>
    <lineage>
        <taxon>Eukaryota</taxon>
        <taxon>Viridiplantae</taxon>
        <taxon>Streptophyta</taxon>
        <taxon>Embryophyta</taxon>
        <taxon>Tracheophyta</taxon>
        <taxon>Spermatophyta</taxon>
        <taxon>Magnoliopsida</taxon>
        <taxon>eudicotyledons</taxon>
        <taxon>Gunneridae</taxon>
        <taxon>Pentapetalae</taxon>
        <taxon>asterids</taxon>
        <taxon>Ericales</taxon>
        <taxon>Actinidiaceae</taxon>
        <taxon>Actinidia</taxon>
    </lineage>
</organism>
<evidence type="ECO:0000259" key="6">
    <source>
        <dbReference type="Pfam" id="PF13193"/>
    </source>
</evidence>
<dbReference type="PROSITE" id="PS00455">
    <property type="entry name" value="AMP_BINDING"/>
    <property type="match status" value="1"/>
</dbReference>
<accession>A0A2R6Q203</accession>
<sequence length="542" mass="59563">MEGLLQSPANYVPLSPISFLERAAFVYGDQVSLVYGNKTYLWRETHQRCLKLASALSQMGITRGDVVAALAPNIPVLYELYFGVPMAGAVISALNTRHDAPMLGLLLSQLEAKIICVHHQFVEITLKALEVLSKPPLLIVMTESDQTAHQLPQNSLSYEGLVAMGKHDFEIIRPKDECDPISVNFTSGSTGTPKGTVYSHRATYLNSLGVILRYDMRAMPVFLWTVDIFRCSGWCFTWAMAALGGANIFIGNVTAEAIFDAICLHKVTYLCGAPTILNRIAETCSANFPPLPHKVEIIVAGALPPLQILNKVQEMGFIVSHSYGMTEALGPVIMKSLMHELDDDREKIRCREKIHNMMMEGVDVKDPTTMTSVPFDGKTVGEIMFRSNTLMSGYLKNPQETQQAFKNGWYRTRDLGVRDTDGYIHIKDRAVDIILSSGGETISTIEVEAVLASHPAIEAAAVVGRPNDDLGDVPCAFVKLKEGCRASAQEIVEFCEDKLAHYMVPKSVDFGDLPTSSTGKIQKFVLRGRDKATGSHSHSNGH</sequence>
<keyword evidence="3" id="KW-0436">Ligase</keyword>
<dbReference type="CDD" id="cd12118">
    <property type="entry name" value="ttLC_FACS_AEE21_like"/>
    <property type="match status" value="1"/>
</dbReference>
<dbReference type="InterPro" id="IPR025110">
    <property type="entry name" value="AMP-bd_C"/>
</dbReference>
<dbReference type="InterPro" id="IPR042099">
    <property type="entry name" value="ANL_N_sf"/>
</dbReference>
<dbReference type="Gene3D" id="3.40.50.12780">
    <property type="entry name" value="N-terminal domain of ligase-like"/>
    <property type="match status" value="1"/>
</dbReference>
<reference evidence="8" key="2">
    <citation type="journal article" date="2018" name="BMC Genomics">
        <title>A manually annotated Actinidia chinensis var. chinensis (kiwifruit) genome highlights the challenges associated with draft genomes and gene prediction in plants.</title>
        <authorList>
            <person name="Pilkington S.M."/>
            <person name="Crowhurst R."/>
            <person name="Hilario E."/>
            <person name="Nardozza S."/>
            <person name="Fraser L."/>
            <person name="Peng Y."/>
            <person name="Gunaseelan K."/>
            <person name="Simpson R."/>
            <person name="Tahir J."/>
            <person name="Deroles S.C."/>
            <person name="Templeton K."/>
            <person name="Luo Z."/>
            <person name="Davy M."/>
            <person name="Cheng C."/>
            <person name="McNeilage M."/>
            <person name="Scaglione D."/>
            <person name="Liu Y."/>
            <person name="Zhang Q."/>
            <person name="Datson P."/>
            <person name="De Silva N."/>
            <person name="Gardiner S.E."/>
            <person name="Bassett H."/>
            <person name="Chagne D."/>
            <person name="McCallum J."/>
            <person name="Dzierzon H."/>
            <person name="Deng C."/>
            <person name="Wang Y.Y."/>
            <person name="Barron L."/>
            <person name="Manako K."/>
            <person name="Bowen J."/>
            <person name="Foster T.M."/>
            <person name="Erridge Z.A."/>
            <person name="Tiffin H."/>
            <person name="Waite C.N."/>
            <person name="Davies K.M."/>
            <person name="Grierson E.P."/>
            <person name="Laing W.A."/>
            <person name="Kirk R."/>
            <person name="Chen X."/>
            <person name="Wood M."/>
            <person name="Montefiori M."/>
            <person name="Brummell D.A."/>
            <person name="Schwinn K.E."/>
            <person name="Catanach A."/>
            <person name="Fullerton C."/>
            <person name="Li D."/>
            <person name="Meiyalaghan S."/>
            <person name="Nieuwenhuizen N."/>
            <person name="Read N."/>
            <person name="Prakash R."/>
            <person name="Hunter D."/>
            <person name="Zhang H."/>
            <person name="McKenzie M."/>
            <person name="Knabel M."/>
            <person name="Harris A."/>
            <person name="Allan A.C."/>
            <person name="Gleave A."/>
            <person name="Chen A."/>
            <person name="Janssen B.J."/>
            <person name="Plunkett B."/>
            <person name="Ampomah-Dwamena C."/>
            <person name="Voogd C."/>
            <person name="Leif D."/>
            <person name="Lafferty D."/>
            <person name="Souleyre E.J.F."/>
            <person name="Varkonyi-Gasic E."/>
            <person name="Gambi F."/>
            <person name="Hanley J."/>
            <person name="Yao J.L."/>
            <person name="Cheung J."/>
            <person name="David K.M."/>
            <person name="Warren B."/>
            <person name="Marsh K."/>
            <person name="Snowden K.C."/>
            <person name="Lin-Wang K."/>
            <person name="Brian L."/>
            <person name="Martinez-Sanchez M."/>
            <person name="Wang M."/>
            <person name="Ileperuma N."/>
            <person name="Macnee N."/>
            <person name="Campin R."/>
            <person name="McAtee P."/>
            <person name="Drummond R.S.M."/>
            <person name="Espley R.V."/>
            <person name="Ireland H.S."/>
            <person name="Wu R."/>
            <person name="Atkinson R.G."/>
            <person name="Karunairetnam S."/>
            <person name="Bulley S."/>
            <person name="Chunkath S."/>
            <person name="Hanley Z."/>
            <person name="Storey R."/>
            <person name="Thrimawithana A.H."/>
            <person name="Thomson S."/>
            <person name="David C."/>
            <person name="Testolin R."/>
            <person name="Huang H."/>
            <person name="Hellens R.P."/>
            <person name="Schaffer R.J."/>
        </authorList>
    </citation>
    <scope>NUCLEOTIDE SEQUENCE [LARGE SCALE GENOMIC DNA]</scope>
    <source>
        <strain evidence="8">cv. Red5</strain>
    </source>
</reference>
<dbReference type="OrthoDB" id="10253115at2759"/>
<comment type="similarity">
    <text evidence="2">Belongs to the ATP-dependent AMP-binding enzyme family.</text>
</comment>
<dbReference type="GO" id="GO:0016874">
    <property type="term" value="F:ligase activity"/>
    <property type="evidence" value="ECO:0007669"/>
    <property type="project" value="UniProtKB-KW"/>
</dbReference>
<dbReference type="InterPro" id="IPR020845">
    <property type="entry name" value="AMP-binding_CS"/>
</dbReference>
<protein>
    <submittedName>
        <fullName evidence="7">Acyl-activating enzyme 1, peroxisomal like</fullName>
    </submittedName>
</protein>
<keyword evidence="4" id="KW-0587">Phenylpropanoid metabolism</keyword>
<dbReference type="PANTHER" id="PTHR43859:SF11">
    <property type="entry name" value="4-COUMARATE--COA LIGASE"/>
    <property type="match status" value="1"/>
</dbReference>
<gene>
    <name evidence="7" type="ORF">CEY00_Acc24394</name>
</gene>
<dbReference type="Proteomes" id="UP000241394">
    <property type="component" value="Chromosome LG21"/>
</dbReference>
<evidence type="ECO:0000256" key="4">
    <source>
        <dbReference type="ARBA" id="ARBA00023051"/>
    </source>
</evidence>
<reference evidence="7 8" key="1">
    <citation type="submission" date="2017-07" db="EMBL/GenBank/DDBJ databases">
        <title>An improved, manually edited Actinidia chinensis var. chinensis (kiwifruit) genome highlights the challenges associated with draft genomes and gene prediction in plants.</title>
        <authorList>
            <person name="Pilkington S."/>
            <person name="Crowhurst R."/>
            <person name="Hilario E."/>
            <person name="Nardozza S."/>
            <person name="Fraser L."/>
            <person name="Peng Y."/>
            <person name="Gunaseelan K."/>
            <person name="Simpson R."/>
            <person name="Tahir J."/>
            <person name="Deroles S."/>
            <person name="Templeton K."/>
            <person name="Luo Z."/>
            <person name="Davy M."/>
            <person name="Cheng C."/>
            <person name="Mcneilage M."/>
            <person name="Scaglione D."/>
            <person name="Liu Y."/>
            <person name="Zhang Q."/>
            <person name="Datson P."/>
            <person name="De Silva N."/>
            <person name="Gardiner S."/>
            <person name="Bassett H."/>
            <person name="Chagne D."/>
            <person name="Mccallum J."/>
            <person name="Dzierzon H."/>
            <person name="Deng C."/>
            <person name="Wang Y.-Y."/>
            <person name="Barron N."/>
            <person name="Manako K."/>
            <person name="Bowen J."/>
            <person name="Foster T."/>
            <person name="Erridge Z."/>
            <person name="Tiffin H."/>
            <person name="Waite C."/>
            <person name="Davies K."/>
            <person name="Grierson E."/>
            <person name="Laing W."/>
            <person name="Kirk R."/>
            <person name="Chen X."/>
            <person name="Wood M."/>
            <person name="Montefiori M."/>
            <person name="Brummell D."/>
            <person name="Schwinn K."/>
            <person name="Catanach A."/>
            <person name="Fullerton C."/>
            <person name="Li D."/>
            <person name="Meiyalaghan S."/>
            <person name="Nieuwenhuizen N."/>
            <person name="Read N."/>
            <person name="Prakash R."/>
            <person name="Hunter D."/>
            <person name="Zhang H."/>
            <person name="Mckenzie M."/>
            <person name="Knabel M."/>
            <person name="Harris A."/>
            <person name="Allan A."/>
            <person name="Chen A."/>
            <person name="Janssen B."/>
            <person name="Plunkett B."/>
            <person name="Dwamena C."/>
            <person name="Voogd C."/>
            <person name="Leif D."/>
            <person name="Lafferty D."/>
            <person name="Souleyre E."/>
            <person name="Varkonyi-Gasic E."/>
            <person name="Gambi F."/>
            <person name="Hanley J."/>
            <person name="Yao J.-L."/>
            <person name="Cheung J."/>
            <person name="David K."/>
            <person name="Warren B."/>
            <person name="Marsh K."/>
            <person name="Snowden K."/>
            <person name="Lin-Wang K."/>
            <person name="Brian L."/>
            <person name="Martinez-Sanchez M."/>
            <person name="Wang M."/>
            <person name="Ileperuma N."/>
            <person name="Macnee N."/>
            <person name="Campin R."/>
            <person name="Mcatee P."/>
            <person name="Drummond R."/>
            <person name="Espley R."/>
            <person name="Ireland H."/>
            <person name="Wu R."/>
            <person name="Atkinson R."/>
            <person name="Karunairetnam S."/>
            <person name="Bulley S."/>
            <person name="Chunkath S."/>
            <person name="Hanley Z."/>
            <person name="Storey R."/>
            <person name="Thrimawithana A."/>
            <person name="Thomson S."/>
            <person name="David C."/>
            <person name="Testolin R."/>
        </authorList>
    </citation>
    <scope>NUCLEOTIDE SEQUENCE [LARGE SCALE GENOMIC DNA]</scope>
    <source>
        <strain evidence="8">cv. Red5</strain>
        <tissue evidence="7">Young leaf</tissue>
    </source>
</reference>
<evidence type="ECO:0000256" key="1">
    <source>
        <dbReference type="ARBA" id="ARBA00004930"/>
    </source>
</evidence>